<keyword evidence="1" id="KW-1133">Transmembrane helix</keyword>
<feature type="transmembrane region" description="Helical" evidence="1">
    <location>
        <begin position="302"/>
        <end position="332"/>
    </location>
</feature>
<gene>
    <name evidence="3" type="ORF">UFOVP1206_12</name>
    <name evidence="2" type="ORF">UFOVP480_14</name>
</gene>
<accession>A0A6J5MK90</accession>
<reference evidence="2" key="1">
    <citation type="submission" date="2020-04" db="EMBL/GenBank/DDBJ databases">
        <authorList>
            <person name="Chiriac C."/>
            <person name="Salcher M."/>
            <person name="Ghai R."/>
            <person name="Kavagutti S V."/>
        </authorList>
    </citation>
    <scope>NUCLEOTIDE SEQUENCE</scope>
</reference>
<keyword evidence="1" id="KW-0472">Membrane</keyword>
<evidence type="ECO:0000256" key="1">
    <source>
        <dbReference type="SAM" id="Phobius"/>
    </source>
</evidence>
<keyword evidence="1" id="KW-0812">Transmembrane</keyword>
<organism evidence="2">
    <name type="scientific">uncultured Caudovirales phage</name>
    <dbReference type="NCBI Taxonomy" id="2100421"/>
    <lineage>
        <taxon>Viruses</taxon>
        <taxon>Duplodnaviria</taxon>
        <taxon>Heunggongvirae</taxon>
        <taxon>Uroviricota</taxon>
        <taxon>Caudoviricetes</taxon>
        <taxon>Peduoviridae</taxon>
        <taxon>Maltschvirus</taxon>
        <taxon>Maltschvirus maltsch</taxon>
    </lineage>
</organism>
<protein>
    <submittedName>
        <fullName evidence="2">Uncharacterized protein</fullName>
    </submittedName>
</protein>
<sequence length="335" mass="34402">MAKQTFTTGQVLTAAQMTSLQQTAMGGGSTTAKTTSYVLVAADAGTVVQMNAAGATTITVNTALFAAGDTVQIQNIGAGVCTVTAGTATVTTAGSLALSQWEGGQLYFTATGSAIFFDIVQSSGMTNPLTTTGDTIYSSSGTTPARLGIGSASQVLTVSGGIPAWATPTSGSLTLLSTTTLSTITTTISSISTAYKSLKLIIVDVKPVASGQEFFMRVNGDTGSNYTTVSTYGTTTAAGNVQTYGSTTSNVLTNGNFSMANTNNHTFIVDLVDYTNVDSVRVFNAQMYFENFTNAKTVQQQVMAYFTVGTAITSITLFLGGSTFSAGTAYLYGVN</sequence>
<proteinExistence type="predicted"/>
<name>A0A6J5MK90_9CAUD</name>
<dbReference type="EMBL" id="LR796450">
    <property type="protein sequence ID" value="CAB4145486.1"/>
    <property type="molecule type" value="Genomic_DNA"/>
</dbReference>
<evidence type="ECO:0000313" key="2">
    <source>
        <dbReference type="EMBL" id="CAB4145486.1"/>
    </source>
</evidence>
<evidence type="ECO:0000313" key="3">
    <source>
        <dbReference type="EMBL" id="CAB4189697.1"/>
    </source>
</evidence>
<dbReference type="EMBL" id="LR797144">
    <property type="protein sequence ID" value="CAB4189697.1"/>
    <property type="molecule type" value="Genomic_DNA"/>
</dbReference>